<evidence type="ECO:0000313" key="2">
    <source>
        <dbReference type="Proteomes" id="UP000294360"/>
    </source>
</evidence>
<dbReference type="AlphaFoldDB" id="A0A4U8Z366"/>
<gene>
    <name evidence="1" type="ORF">MTUNDRAET4_2863</name>
</gene>
<organism evidence="1 2">
    <name type="scientific">Methylocella tundrae</name>
    <dbReference type="NCBI Taxonomy" id="227605"/>
    <lineage>
        <taxon>Bacteria</taxon>
        <taxon>Pseudomonadati</taxon>
        <taxon>Pseudomonadota</taxon>
        <taxon>Alphaproteobacteria</taxon>
        <taxon>Hyphomicrobiales</taxon>
        <taxon>Beijerinckiaceae</taxon>
        <taxon>Methylocella</taxon>
    </lineage>
</organism>
<dbReference type="KEGG" id="mtun:MTUNDRAET4_2863"/>
<protein>
    <submittedName>
        <fullName evidence="1">Filamentation induced by cAMP protein Fic</fullName>
    </submittedName>
</protein>
<accession>A0A4U8Z366</accession>
<dbReference type="Proteomes" id="UP000294360">
    <property type="component" value="Chromosome"/>
</dbReference>
<proteinExistence type="predicted"/>
<reference evidence="1 2" key="1">
    <citation type="submission" date="2019-03" db="EMBL/GenBank/DDBJ databases">
        <authorList>
            <person name="Kox A.R. M."/>
        </authorList>
    </citation>
    <scope>NUCLEOTIDE SEQUENCE [LARGE SCALE GENOMIC DNA]</scope>
    <source>
        <strain evidence="1">MTUNDRAET4 annotated genome</strain>
    </source>
</reference>
<dbReference type="EMBL" id="LR536450">
    <property type="protein sequence ID" value="VFU09750.1"/>
    <property type="molecule type" value="Genomic_DNA"/>
</dbReference>
<name>A0A4U8Z366_METTU</name>
<sequence length="151" mass="18091">MVFPVSTVMLDRIDDYRTTLQSHSGPFMDFIEWRPTPDRNVEVLNDTADLYRYFDSTEAAEFLYDCVKRTVEYDLPREIDYLRRHDEARRLIMDTVEMPDRLADDLLLFIRQNKGTLSKKRREREFAPLKNDEIERIEAIVQETFDGFDEI</sequence>
<evidence type="ECO:0000313" key="1">
    <source>
        <dbReference type="EMBL" id="VFU09750.1"/>
    </source>
</evidence>